<dbReference type="AlphaFoldDB" id="A0AAN8FXQ7"/>
<proteinExistence type="predicted"/>
<evidence type="ECO:0000313" key="1">
    <source>
        <dbReference type="EMBL" id="KAK5985089.1"/>
    </source>
</evidence>
<dbReference type="Proteomes" id="UP001331761">
    <property type="component" value="Unassembled WGS sequence"/>
</dbReference>
<keyword evidence="2" id="KW-1185">Reference proteome</keyword>
<name>A0AAN8FXQ7_TRICO</name>
<dbReference type="EMBL" id="WIXE01002130">
    <property type="protein sequence ID" value="KAK5985089.1"/>
    <property type="molecule type" value="Genomic_DNA"/>
</dbReference>
<sequence length="145" mass="16360">MQKRREYKEAKVTEMNRNVFLLRKSLCGSLFSIFPVSEVIAQTVRPAGSTTQADDNCNGRWTMVGGHQIEEGPMIKVRDTFLSEAARERLGAALSDSLLNLTPELRSPFAAFLLSLQLVSNIAAIFDFRLPYLINEWDTCEDLDM</sequence>
<reference evidence="1 2" key="1">
    <citation type="submission" date="2019-10" db="EMBL/GenBank/DDBJ databases">
        <title>Assembly and Annotation for the nematode Trichostrongylus colubriformis.</title>
        <authorList>
            <person name="Martin J."/>
        </authorList>
    </citation>
    <scope>NUCLEOTIDE SEQUENCE [LARGE SCALE GENOMIC DNA]</scope>
    <source>
        <strain evidence="1">G859</strain>
        <tissue evidence="1">Whole worm</tissue>
    </source>
</reference>
<protein>
    <submittedName>
        <fullName evidence="1">Uncharacterized protein</fullName>
    </submittedName>
</protein>
<comment type="caution">
    <text evidence="1">The sequence shown here is derived from an EMBL/GenBank/DDBJ whole genome shotgun (WGS) entry which is preliminary data.</text>
</comment>
<gene>
    <name evidence="1" type="ORF">GCK32_003180</name>
</gene>
<evidence type="ECO:0000313" key="2">
    <source>
        <dbReference type="Proteomes" id="UP001331761"/>
    </source>
</evidence>
<organism evidence="1 2">
    <name type="scientific">Trichostrongylus colubriformis</name>
    <name type="common">Black scour worm</name>
    <dbReference type="NCBI Taxonomy" id="6319"/>
    <lineage>
        <taxon>Eukaryota</taxon>
        <taxon>Metazoa</taxon>
        <taxon>Ecdysozoa</taxon>
        <taxon>Nematoda</taxon>
        <taxon>Chromadorea</taxon>
        <taxon>Rhabditida</taxon>
        <taxon>Rhabditina</taxon>
        <taxon>Rhabditomorpha</taxon>
        <taxon>Strongyloidea</taxon>
        <taxon>Trichostrongylidae</taxon>
        <taxon>Trichostrongylus</taxon>
    </lineage>
</organism>
<accession>A0AAN8FXQ7</accession>